<evidence type="ECO:0000256" key="4">
    <source>
        <dbReference type="ARBA" id="ARBA00022764"/>
    </source>
</evidence>
<evidence type="ECO:0000259" key="7">
    <source>
        <dbReference type="Pfam" id="PF10502"/>
    </source>
</evidence>
<keyword evidence="5" id="KW-0184">Conjugation</keyword>
<keyword evidence="9" id="KW-1185">Reference proteome</keyword>
<dbReference type="InterPro" id="IPR014139">
    <property type="entry name" value="Peptidase_S26C_TraF"/>
</dbReference>
<gene>
    <name evidence="8" type="ORF">J2Z31_002920</name>
</gene>
<dbReference type="NCBIfam" id="TIGR02771">
    <property type="entry name" value="TraF_Ti"/>
    <property type="match status" value="1"/>
</dbReference>
<accession>A0ABS4R0H4</accession>
<proteinExistence type="inferred from homology"/>
<evidence type="ECO:0000256" key="1">
    <source>
        <dbReference type="ARBA" id="ARBA00004418"/>
    </source>
</evidence>
<dbReference type="SUPFAM" id="SSF51306">
    <property type="entry name" value="LexA/Signal peptidase"/>
    <property type="match status" value="1"/>
</dbReference>
<name>A0ABS4R0H4_9HYPH</name>
<dbReference type="InterPro" id="IPR036286">
    <property type="entry name" value="LexA/Signal_pep-like_sf"/>
</dbReference>
<evidence type="ECO:0000256" key="2">
    <source>
        <dbReference type="ARBA" id="ARBA00005849"/>
    </source>
</evidence>
<keyword evidence="6" id="KW-0812">Transmembrane</keyword>
<feature type="transmembrane region" description="Helical" evidence="6">
    <location>
        <begin position="17"/>
        <end position="38"/>
    </location>
</feature>
<evidence type="ECO:0000256" key="3">
    <source>
        <dbReference type="ARBA" id="ARBA00022729"/>
    </source>
</evidence>
<dbReference type="Pfam" id="PF10502">
    <property type="entry name" value="Peptidase_S26"/>
    <property type="match status" value="1"/>
</dbReference>
<evidence type="ECO:0000313" key="9">
    <source>
        <dbReference type="Proteomes" id="UP000730739"/>
    </source>
</evidence>
<organism evidence="8 9">
    <name type="scientific">Sinorhizobium kostiense</name>
    <dbReference type="NCBI Taxonomy" id="76747"/>
    <lineage>
        <taxon>Bacteria</taxon>
        <taxon>Pseudomonadati</taxon>
        <taxon>Pseudomonadota</taxon>
        <taxon>Alphaproteobacteria</taxon>
        <taxon>Hyphomicrobiales</taxon>
        <taxon>Rhizobiaceae</taxon>
        <taxon>Sinorhizobium/Ensifer group</taxon>
        <taxon>Sinorhizobium</taxon>
    </lineage>
</organism>
<keyword evidence="4" id="KW-0574">Periplasm</keyword>
<feature type="domain" description="Peptidase S26" evidence="7">
    <location>
        <begin position="23"/>
        <end position="183"/>
    </location>
</feature>
<keyword evidence="6" id="KW-0472">Membrane</keyword>
<comment type="similarity">
    <text evidence="2">Belongs to the peptidase S26C family.</text>
</comment>
<protein>
    <submittedName>
        <fullName evidence="8">Conjugative transfer signal peptidase TraF</fullName>
    </submittedName>
</protein>
<comment type="caution">
    <text evidence="8">The sequence shown here is derived from an EMBL/GenBank/DDBJ whole genome shotgun (WGS) entry which is preliminary data.</text>
</comment>
<dbReference type="NCBIfam" id="NF010412">
    <property type="entry name" value="PRK13838.1"/>
    <property type="match status" value="1"/>
</dbReference>
<comment type="subcellular location">
    <subcellularLocation>
        <location evidence="1">Periplasm</location>
    </subcellularLocation>
</comment>
<reference evidence="8 9" key="1">
    <citation type="submission" date="2021-03" db="EMBL/GenBank/DDBJ databases">
        <title>Genomic Encyclopedia of Type Strains, Phase IV (KMG-IV): sequencing the most valuable type-strain genomes for metagenomic binning, comparative biology and taxonomic classification.</title>
        <authorList>
            <person name="Goeker M."/>
        </authorList>
    </citation>
    <scope>NUCLEOTIDE SEQUENCE [LARGE SCALE GENOMIC DNA]</scope>
    <source>
        <strain evidence="8 9">DSM 13372</strain>
    </source>
</reference>
<evidence type="ECO:0000313" key="8">
    <source>
        <dbReference type="EMBL" id="MBP2236406.1"/>
    </source>
</evidence>
<evidence type="ECO:0000256" key="5">
    <source>
        <dbReference type="ARBA" id="ARBA00022971"/>
    </source>
</evidence>
<sequence>MTIPFIATALRRRRDKALLLGFATITMALLGTISVAWFGGYRINLTPSESLGLWRIVKLDRPVAAGDLVFICPPQTAAMREARIRGYLRSGLCPAGVAPLIKSVVAVEGQRVEVGTSVSVNGRLVPSATIAQRDAWGRPMTPFSGGIVPADCVFLHSAFAGSYDSRYFGPIPAAGILGLAQEVLTYAP</sequence>
<dbReference type="InterPro" id="IPR019533">
    <property type="entry name" value="Peptidase_S26"/>
</dbReference>
<dbReference type="Proteomes" id="UP000730739">
    <property type="component" value="Unassembled WGS sequence"/>
</dbReference>
<dbReference type="Gene3D" id="2.10.109.10">
    <property type="entry name" value="Umud Fragment, subunit A"/>
    <property type="match status" value="1"/>
</dbReference>
<keyword evidence="3" id="KW-0732">Signal</keyword>
<keyword evidence="6" id="KW-1133">Transmembrane helix</keyword>
<dbReference type="EMBL" id="JAGILA010000003">
    <property type="protein sequence ID" value="MBP2236406.1"/>
    <property type="molecule type" value="Genomic_DNA"/>
</dbReference>
<dbReference type="RefSeq" id="WP_028002726.1">
    <property type="nucleotide sequence ID" value="NZ_JAGILA010000003.1"/>
</dbReference>
<evidence type="ECO:0000256" key="6">
    <source>
        <dbReference type="SAM" id="Phobius"/>
    </source>
</evidence>